<dbReference type="EMBL" id="JAAAIN010000346">
    <property type="protein sequence ID" value="KAG0315859.1"/>
    <property type="molecule type" value="Genomic_DNA"/>
</dbReference>
<feature type="region of interest" description="Disordered" evidence="3">
    <location>
        <begin position="437"/>
        <end position="466"/>
    </location>
</feature>
<dbReference type="OrthoDB" id="2288358at2759"/>
<comment type="caution">
    <text evidence="5">The sequence shown here is derived from an EMBL/GenBank/DDBJ whole genome shotgun (WGS) entry which is preliminary data.</text>
</comment>
<evidence type="ECO:0000256" key="3">
    <source>
        <dbReference type="SAM" id="MobiDB-lite"/>
    </source>
</evidence>
<feature type="region of interest" description="Disordered" evidence="3">
    <location>
        <begin position="703"/>
        <end position="723"/>
    </location>
</feature>
<evidence type="ECO:0000313" key="6">
    <source>
        <dbReference type="Proteomes" id="UP000823405"/>
    </source>
</evidence>
<dbReference type="InterPro" id="IPR008967">
    <property type="entry name" value="p53-like_TF_DNA-bd_sf"/>
</dbReference>
<dbReference type="GO" id="GO:0000228">
    <property type="term" value="C:nuclear chromosome"/>
    <property type="evidence" value="ECO:0007669"/>
    <property type="project" value="TreeGrafter"/>
</dbReference>
<feature type="region of interest" description="Disordered" evidence="3">
    <location>
        <begin position="637"/>
        <end position="661"/>
    </location>
</feature>
<feature type="domain" description="NDT80" evidence="4">
    <location>
        <begin position="96"/>
        <end position="425"/>
    </location>
</feature>
<feature type="DNA-binding region" description="NDT80" evidence="2">
    <location>
        <begin position="96"/>
        <end position="425"/>
    </location>
</feature>
<keyword evidence="6" id="KW-1185">Reference proteome</keyword>
<sequence>MHPLTSSPVHPLQPISSLSEPPLAGLAIISPIPHADAQASKEYQQQENQYQQQQDLYPVQNCYGLGQDPHPSSDMNGMLHHRASLPGFFPHNYNEKSMAPCGPGTHHRNSIAGSTVPRPIQRLRKGGPLVISSDGPYFSSTTQFYNVFSFNQSESYKLKVMARIEKGFFMTRNIWTCYRRNYFQISAAFCILGFDHSQFSEVPCLIELPDPLPPDFSEEIRQHQDFAMSQAADEQRQLYRIKKEIDDEAFDSMPEDYMGATITGSDTTRSNIRMTAAAAGTASVTEQHSSMPPISGPTRLALVTHFSISISSKIASTSTKIGLIQHTPKRDKGPQFVPSRREIRGGGNFALPATTCNQSIATFERVQFKTATANNGKRRATQQFYILMVDLFAHTQDGRIIRVAASQSDTLVVRGRSPGHYTETPDGEMILSPTSSVFRERRHSSISSHSPHHPYHNTDHTSGAQNRNHSIAAGAGISIEMSTLNLGLSTAADGSRSGGPLSPISPGGPGMGFGADYSPGTAGSMAAAQSFYSNQATAHQGWTDASSMSSPASTYDGSAFSSPTLAYPAFQQYQNGNNGHQQPSPQDNGYHHHTQTSYFAQRSSSFGSIPRMMMVGTSGAGVSPGGHSFDSRLETTLENSHETDDCGQNSTGYRQQQHHQRSLDSPAAIAGSHALYTTAAGSNNNHGGYSGLGVGYQQQQQHSSVSMMQAGSGAFSGQVGEGGEGTAQFSLIKSEPDENLHASSSSSASAPIFMHHPTSNHFGHSDLNGAATPTATTTTSSSASSSFGYTLNDLAGGNGGGGLGTQQSSNTGLQHQHHPYLPSVALNNGNNTNNNSYDDPYDLNSYATGGDNSSSNKDVGSGVPGYLSLHSVKVEPEY</sequence>
<accession>A0A9P6RCR7</accession>
<dbReference type="PANTHER" id="PTHR35144">
    <property type="entry name" value="MEIOSIS-SPECIFIC TRANSCRIPTION FACTOR NDT80"/>
    <property type="match status" value="1"/>
</dbReference>
<name>A0A9P6RCR7_9FUNG</name>
<keyword evidence="1 2" id="KW-0238">DNA-binding</keyword>
<feature type="compositionally biased region" description="Basic residues" evidence="3">
    <location>
        <begin position="440"/>
        <end position="455"/>
    </location>
</feature>
<feature type="compositionally biased region" description="Low complexity" evidence="3">
    <location>
        <begin position="770"/>
        <end position="785"/>
    </location>
</feature>
<feature type="compositionally biased region" description="Low complexity" evidence="3">
    <location>
        <begin position="494"/>
        <end position="505"/>
    </location>
</feature>
<dbReference type="Proteomes" id="UP000823405">
    <property type="component" value="Unassembled WGS sequence"/>
</dbReference>
<feature type="compositionally biased region" description="Polar residues" evidence="3">
    <location>
        <begin position="845"/>
        <end position="858"/>
    </location>
</feature>
<feature type="region of interest" description="Disordered" evidence="3">
    <location>
        <begin position="736"/>
        <end position="785"/>
    </location>
</feature>
<dbReference type="SUPFAM" id="SSF49417">
    <property type="entry name" value="p53-like transcription factors"/>
    <property type="match status" value="2"/>
</dbReference>
<protein>
    <submittedName>
        <fullName evidence="5">Meiosis-specific transcription factor ndt80</fullName>
    </submittedName>
</protein>
<gene>
    <name evidence="5" type="primary">NDT80</name>
    <name evidence="5" type="ORF">BGZ97_007733</name>
</gene>
<evidence type="ECO:0000313" key="5">
    <source>
        <dbReference type="EMBL" id="KAG0315859.1"/>
    </source>
</evidence>
<evidence type="ECO:0000259" key="4">
    <source>
        <dbReference type="PROSITE" id="PS51517"/>
    </source>
</evidence>
<proteinExistence type="predicted"/>
<dbReference type="GO" id="GO:0003700">
    <property type="term" value="F:DNA-binding transcription factor activity"/>
    <property type="evidence" value="ECO:0007669"/>
    <property type="project" value="UniProtKB-UniRule"/>
</dbReference>
<feature type="region of interest" description="Disordered" evidence="3">
    <location>
        <begin position="798"/>
        <end position="865"/>
    </location>
</feature>
<dbReference type="InterPro" id="IPR037141">
    <property type="entry name" value="NDT80_DNA-bd_dom_sf"/>
</dbReference>
<feature type="compositionally biased region" description="Polar residues" evidence="3">
    <location>
        <begin position="646"/>
        <end position="655"/>
    </location>
</feature>
<reference evidence="5" key="1">
    <citation type="journal article" date="2020" name="Fungal Divers.">
        <title>Resolving the Mortierellaceae phylogeny through synthesis of multi-gene phylogenetics and phylogenomics.</title>
        <authorList>
            <person name="Vandepol N."/>
            <person name="Liber J."/>
            <person name="Desiro A."/>
            <person name="Na H."/>
            <person name="Kennedy M."/>
            <person name="Barry K."/>
            <person name="Grigoriev I.V."/>
            <person name="Miller A.N."/>
            <person name="O'Donnell K."/>
            <person name="Stajich J.E."/>
            <person name="Bonito G."/>
        </authorList>
    </citation>
    <scope>NUCLEOTIDE SEQUENCE</scope>
    <source>
        <strain evidence="5">NVP60</strain>
    </source>
</reference>
<dbReference type="Pfam" id="PF05224">
    <property type="entry name" value="NDT80_PhoG"/>
    <property type="match status" value="1"/>
</dbReference>
<dbReference type="InterPro" id="IPR052605">
    <property type="entry name" value="Fungal_trans_regulator"/>
</dbReference>
<dbReference type="InterPro" id="IPR024061">
    <property type="entry name" value="NDT80_DNA-bd_dom"/>
</dbReference>
<dbReference type="Gene3D" id="2.60.40.1390">
    <property type="entry name" value="NDT80 DNA-binding domain"/>
    <property type="match status" value="1"/>
</dbReference>
<evidence type="ECO:0000256" key="2">
    <source>
        <dbReference type="PROSITE-ProRule" id="PRU00850"/>
    </source>
</evidence>
<feature type="region of interest" description="Disordered" evidence="3">
    <location>
        <begin position="573"/>
        <end position="592"/>
    </location>
</feature>
<dbReference type="PANTHER" id="PTHR35144:SF2">
    <property type="entry name" value="MEIOSIS-SPECIFIC TRANSCRIPTION FACTOR NDT80"/>
    <property type="match status" value="1"/>
</dbReference>
<feature type="compositionally biased region" description="Low complexity" evidence="3">
    <location>
        <begin position="573"/>
        <end position="582"/>
    </location>
</feature>
<dbReference type="GO" id="GO:0003677">
    <property type="term" value="F:DNA binding"/>
    <property type="evidence" value="ECO:0007669"/>
    <property type="project" value="UniProtKB-KW"/>
</dbReference>
<organism evidence="5 6">
    <name type="scientific">Linnemannia gamsii</name>
    <dbReference type="NCBI Taxonomy" id="64522"/>
    <lineage>
        <taxon>Eukaryota</taxon>
        <taxon>Fungi</taxon>
        <taxon>Fungi incertae sedis</taxon>
        <taxon>Mucoromycota</taxon>
        <taxon>Mortierellomycotina</taxon>
        <taxon>Mortierellomycetes</taxon>
        <taxon>Mortierellales</taxon>
        <taxon>Mortierellaceae</taxon>
        <taxon>Linnemannia</taxon>
    </lineage>
</organism>
<dbReference type="GO" id="GO:0051321">
    <property type="term" value="P:meiotic cell cycle"/>
    <property type="evidence" value="ECO:0007669"/>
    <property type="project" value="TreeGrafter"/>
</dbReference>
<dbReference type="PROSITE" id="PS51517">
    <property type="entry name" value="NDT80"/>
    <property type="match status" value="1"/>
</dbReference>
<dbReference type="AlphaFoldDB" id="A0A9P6RCR7"/>
<evidence type="ECO:0000256" key="1">
    <source>
        <dbReference type="ARBA" id="ARBA00023125"/>
    </source>
</evidence>
<dbReference type="GO" id="GO:0045944">
    <property type="term" value="P:positive regulation of transcription by RNA polymerase II"/>
    <property type="evidence" value="ECO:0007669"/>
    <property type="project" value="TreeGrafter"/>
</dbReference>
<feature type="region of interest" description="Disordered" evidence="3">
    <location>
        <begin position="491"/>
        <end position="516"/>
    </location>
</feature>